<dbReference type="EMBL" id="MN584918">
    <property type="protein sequence ID" value="QFR59813.1"/>
    <property type="molecule type" value="Genomic_DNA"/>
</dbReference>
<evidence type="ECO:0008006" key="4">
    <source>
        <dbReference type="Google" id="ProtNLM"/>
    </source>
</evidence>
<gene>
    <name evidence="2" type="ORF">VOWphi5012_030</name>
</gene>
<proteinExistence type="predicted"/>
<evidence type="ECO:0000256" key="1">
    <source>
        <dbReference type="SAM" id="MobiDB-lite"/>
    </source>
</evidence>
<evidence type="ECO:0000313" key="3">
    <source>
        <dbReference type="Proteomes" id="UP000325783"/>
    </source>
</evidence>
<protein>
    <recommendedName>
        <fullName evidence="4">Single-stranded DNA-binding protein</fullName>
    </recommendedName>
</protein>
<accession>A0A5P8PRB2</accession>
<organism evidence="2 3">
    <name type="scientific">Vibrio phage phi50-12</name>
    <dbReference type="NCBI Taxonomy" id="2654972"/>
    <lineage>
        <taxon>Viruses</taxon>
        <taxon>Duplodnaviria</taxon>
        <taxon>Heunggongvirae</taxon>
        <taxon>Uroviricota</taxon>
        <taxon>Caudoviricetes</taxon>
        <taxon>Schitoviridae</taxon>
        <taxon>Penintadodekavirus</taxon>
        <taxon>Penintadodekavirus 5012</taxon>
    </lineage>
</organism>
<reference evidence="2 3" key="1">
    <citation type="submission" date="2019-10" db="EMBL/GenBank/DDBJ databases">
        <authorList>
            <person name="Lin L.C."/>
        </authorList>
    </citation>
    <scope>NUCLEOTIDE SEQUENCE [LARGE SCALE GENOMIC DNA]</scope>
</reference>
<name>A0A5P8PRB2_9CAUD</name>
<dbReference type="Proteomes" id="UP000325783">
    <property type="component" value="Segment"/>
</dbReference>
<evidence type="ECO:0000313" key="2">
    <source>
        <dbReference type="EMBL" id="QFR59813.1"/>
    </source>
</evidence>
<feature type="region of interest" description="Disordered" evidence="1">
    <location>
        <begin position="215"/>
        <end position="240"/>
    </location>
</feature>
<sequence>MSLLSGLNKETTQQAEEKDTVGFTRLPSEFYAGGIKMAYLDASAKGSVFVRFELEVLVDATTKPVTTRKMTHTEYISYAGGNFTKDGKTMRGLSVVNGMSNLLFGKDVLDLEREKKTIKVWEDGKEQMREKEVITEFIGSKLGLGIIHKLVDNTPKSNDYKPDGTTKEVNEIDKFFDVDTKQTSAEKAKDEPATFFEEKWKPKYITGEVFNAAKGKAEGKAASGAQTANPSAGSTGGTLF</sequence>
<keyword evidence="3" id="KW-1185">Reference proteome</keyword>